<evidence type="ECO:0000313" key="2">
    <source>
        <dbReference type="EMBL" id="MBC5993245.1"/>
    </source>
</evidence>
<sequence>MKLPSTNVTIAFSITANILKQYRVKHAARVLCLAFTFLLCGAAVSDGEQKYIRRADVAFDLENYKLALELYQKALEVNPKSLKANYKAGYCYMELHEPKKAKVYFKRAFDITPTFSDYLITLYLAEAHHQDYEFEEARKYYQQEMARTPRTDKPYIQFLQKRIDECAAGAILVNRPSVAEVVNLGASINTSFSDYIPVFLPGDSTMLFTTRYRHPDKNGLLTDDEKLKYARHGAKGWEETATEFGHFESKAGHGLVNIGPRGKRLYTFHNSKGLHVSELVQNTWTEPQQLGYPFNEGQLNVSIFITPDGKYAFFSSNRAGGIGGLDLYVTARQQDGAWGPALNLGPNVNTAFDDDAPFVDPVTHTLYFSSLGHNNMGGFDIFSSKLENGGWGAAQNLGYPINSTHDDLYFVLNRNRTSAFFASNRAGGFGGKDIYQVLFPSH</sequence>
<dbReference type="Proteomes" id="UP000603640">
    <property type="component" value="Unassembled WGS sequence"/>
</dbReference>
<organism evidence="2 3">
    <name type="scientific">Pontibacter cellulosilyticus</name>
    <dbReference type="NCBI Taxonomy" id="1720253"/>
    <lineage>
        <taxon>Bacteria</taxon>
        <taxon>Pseudomonadati</taxon>
        <taxon>Bacteroidota</taxon>
        <taxon>Cytophagia</taxon>
        <taxon>Cytophagales</taxon>
        <taxon>Hymenobacteraceae</taxon>
        <taxon>Pontibacter</taxon>
    </lineage>
</organism>
<dbReference type="InterPro" id="IPR011659">
    <property type="entry name" value="WD40"/>
</dbReference>
<dbReference type="InterPro" id="IPR019734">
    <property type="entry name" value="TPR_rpt"/>
</dbReference>
<dbReference type="EMBL" id="JACRVF010000002">
    <property type="protein sequence ID" value="MBC5993245.1"/>
    <property type="molecule type" value="Genomic_DNA"/>
</dbReference>
<dbReference type="SUPFAM" id="SSF48452">
    <property type="entry name" value="TPR-like"/>
    <property type="match status" value="1"/>
</dbReference>
<comment type="caution">
    <text evidence="2">The sequence shown here is derived from an EMBL/GenBank/DDBJ whole genome shotgun (WGS) entry which is preliminary data.</text>
</comment>
<feature type="repeat" description="TPR" evidence="1">
    <location>
        <begin position="82"/>
        <end position="115"/>
    </location>
</feature>
<protein>
    <submittedName>
        <fullName evidence="2">Tetratricopeptide repeat protein</fullName>
    </submittedName>
</protein>
<dbReference type="SMART" id="SM00028">
    <property type="entry name" value="TPR"/>
    <property type="match status" value="3"/>
</dbReference>
<gene>
    <name evidence="2" type="ORF">H8S84_10400</name>
</gene>
<dbReference type="PROSITE" id="PS50005">
    <property type="entry name" value="TPR"/>
    <property type="match status" value="2"/>
</dbReference>
<dbReference type="PANTHER" id="PTHR12558">
    <property type="entry name" value="CELL DIVISION CYCLE 16,23,27"/>
    <property type="match status" value="1"/>
</dbReference>
<evidence type="ECO:0000313" key="3">
    <source>
        <dbReference type="Proteomes" id="UP000603640"/>
    </source>
</evidence>
<dbReference type="Gene3D" id="1.25.40.10">
    <property type="entry name" value="Tetratricopeptide repeat domain"/>
    <property type="match status" value="1"/>
</dbReference>
<reference evidence="2" key="1">
    <citation type="submission" date="2020-08" db="EMBL/GenBank/DDBJ databases">
        <title>Pontibacter sp. SD6 16S ribosomal RNA gene Genome sequencing and assembly.</title>
        <authorList>
            <person name="Kang M."/>
        </authorList>
    </citation>
    <scope>NUCLEOTIDE SEQUENCE</scope>
    <source>
        <strain evidence="2">SD6</strain>
    </source>
</reference>
<dbReference type="InterPro" id="IPR011990">
    <property type="entry name" value="TPR-like_helical_dom_sf"/>
</dbReference>
<keyword evidence="1" id="KW-0802">TPR repeat</keyword>
<keyword evidence="3" id="KW-1185">Reference proteome</keyword>
<dbReference type="SUPFAM" id="SSF82171">
    <property type="entry name" value="DPP6 N-terminal domain-like"/>
    <property type="match status" value="1"/>
</dbReference>
<accession>A0A923NA77</accession>
<proteinExistence type="predicted"/>
<dbReference type="RefSeq" id="WP_187067248.1">
    <property type="nucleotide sequence ID" value="NZ_JACRVF010000002.1"/>
</dbReference>
<evidence type="ECO:0000256" key="1">
    <source>
        <dbReference type="PROSITE-ProRule" id="PRU00339"/>
    </source>
</evidence>
<dbReference type="Pfam" id="PF13181">
    <property type="entry name" value="TPR_8"/>
    <property type="match status" value="1"/>
</dbReference>
<feature type="repeat" description="TPR" evidence="1">
    <location>
        <begin position="48"/>
        <end position="81"/>
    </location>
</feature>
<dbReference type="AlphaFoldDB" id="A0A923NA77"/>
<dbReference type="Pfam" id="PF00515">
    <property type="entry name" value="TPR_1"/>
    <property type="match status" value="1"/>
</dbReference>
<dbReference type="Pfam" id="PF07676">
    <property type="entry name" value="PD40"/>
    <property type="match status" value="1"/>
</dbReference>
<name>A0A923NA77_9BACT</name>
<dbReference type="PANTHER" id="PTHR12558:SF13">
    <property type="entry name" value="CELL DIVISION CYCLE PROTEIN 27 HOMOLOG"/>
    <property type="match status" value="1"/>
</dbReference>